<dbReference type="Proteomes" id="UP000243488">
    <property type="component" value="Chromosome"/>
</dbReference>
<name>A0A1V0B6K8_9GAMM</name>
<evidence type="ECO:0000313" key="2">
    <source>
        <dbReference type="Proteomes" id="UP000243488"/>
    </source>
</evidence>
<dbReference type="STRING" id="1931241.BVH74_12560"/>
<dbReference type="KEGG" id="ppha:BVH74_12560"/>
<sequence length="73" mass="8458">MGAQKMPSPQDNPFYSGEINGRPYYSCCAYDRVERVRTFSMEQCDAAESLPSIQKTVLQAIKRRRKQLERGLR</sequence>
<evidence type="ECO:0000313" key="1">
    <source>
        <dbReference type="EMBL" id="AQZ95530.1"/>
    </source>
</evidence>
<reference evidence="1 2" key="1">
    <citation type="submission" date="2017-03" db="EMBL/GenBank/DDBJ databases">
        <title>Complete genome sequence of the novel DNRA strain Pseudomonas sp. S-6-2 isolated from Chinese polluted river sediment. Journal of Biotechnology.</title>
        <authorList>
            <person name="Li J."/>
            <person name="Xiang F."/>
            <person name="Wang L."/>
            <person name="Xi L."/>
            <person name="Liu J."/>
        </authorList>
    </citation>
    <scope>NUCLEOTIDE SEQUENCE [LARGE SCALE GENOMIC DNA]</scope>
    <source>
        <strain evidence="1 2">S-6-2</strain>
    </source>
</reference>
<dbReference type="AlphaFoldDB" id="A0A1V0B6K8"/>
<accession>A0A1V0B6K8</accession>
<protein>
    <submittedName>
        <fullName evidence="1">Uncharacterized protein</fullName>
    </submittedName>
</protein>
<gene>
    <name evidence="1" type="ORF">BVH74_12560</name>
</gene>
<proteinExistence type="predicted"/>
<keyword evidence="2" id="KW-1185">Reference proteome</keyword>
<dbReference type="EMBL" id="CP020100">
    <property type="protein sequence ID" value="AQZ95530.1"/>
    <property type="molecule type" value="Genomic_DNA"/>
</dbReference>
<organism evidence="1 2">
    <name type="scientific">Halopseudomonas phragmitis</name>
    <dbReference type="NCBI Taxonomy" id="1931241"/>
    <lineage>
        <taxon>Bacteria</taxon>
        <taxon>Pseudomonadati</taxon>
        <taxon>Pseudomonadota</taxon>
        <taxon>Gammaproteobacteria</taxon>
        <taxon>Pseudomonadales</taxon>
        <taxon>Pseudomonadaceae</taxon>
        <taxon>Halopseudomonas</taxon>
    </lineage>
</organism>